<dbReference type="EMBL" id="JASPKZ010007374">
    <property type="protein sequence ID" value="KAJ9584678.1"/>
    <property type="molecule type" value="Genomic_DNA"/>
</dbReference>
<keyword evidence="2" id="KW-1185">Reference proteome</keyword>
<dbReference type="PANTHER" id="PTHR15396">
    <property type="entry name" value="RIBONUCLEASE P PROTEIN SUBUNIT P40"/>
    <property type="match status" value="1"/>
</dbReference>
<evidence type="ECO:0000313" key="2">
    <source>
        <dbReference type="Proteomes" id="UP001233999"/>
    </source>
</evidence>
<dbReference type="GO" id="GO:0000172">
    <property type="term" value="C:ribonuclease MRP complex"/>
    <property type="evidence" value="ECO:0007669"/>
    <property type="project" value="TreeGrafter"/>
</dbReference>
<accession>A0AAD7ZRT2</accession>
<sequence length="649" mass="74153">MLCPEVWKFSPPSHHFSFNKEESKCSDLINYHFFNHLVSVVVPDTINVPDAIKDILNEDCEYYKVDQLSVSELINKQFIEAFVKKGNITILSDNTHIDTDDCAAVTPSGHLILSLNKETYQQLGLEGKPSFFFKANAERYGISIFYAVGSFVSAVGRNMIPLCNISVRDSLKGMALLQSNLDRLNELLYASVPWYLYDKMATQVLTAIAELIQETKQTYNNFEPMTIFINQMNIVVNLTEVAVHPHLRTIDFSLWPKIMRHVLYKNMYRMTGMEKLDLGSGSGGWKTSDVEKLIVNGVSSMKNLTSLCLCFDCTDHIISVVGQNCRKLQCLDVTASRSVTDRSVNTLLNCKELRELHLFRTSVSVEGYALLLKGLEKLEDLGRCDEFGYILEHLHSTENNVGPFGLKIFQSRDVTTYHLNLLIEMCPHVHHVSIYHDERISDLTVLSALNGLSELKLLSCDFFTDRIKQLLEVKGYNLTWLHLEHVDEIDLNALFYISQYCPNLKKLTFYNCEFLEHTSLSLKKLPVQPFRFLERIMCVAECALVHLEFLLSNCFNIKFIQLGSSTGIGDATMAKVLSKNPMKHLEELKILYSDNLSMKTVQLLMTHCDNLRVLSELESWQGITETELTEFRQDLKRNNIDLDIRPTLS</sequence>
<organism evidence="1 2">
    <name type="scientific">Diploptera punctata</name>
    <name type="common">Pacific beetle cockroach</name>
    <dbReference type="NCBI Taxonomy" id="6984"/>
    <lineage>
        <taxon>Eukaryota</taxon>
        <taxon>Metazoa</taxon>
        <taxon>Ecdysozoa</taxon>
        <taxon>Arthropoda</taxon>
        <taxon>Hexapoda</taxon>
        <taxon>Insecta</taxon>
        <taxon>Pterygota</taxon>
        <taxon>Neoptera</taxon>
        <taxon>Polyneoptera</taxon>
        <taxon>Dictyoptera</taxon>
        <taxon>Blattodea</taxon>
        <taxon>Blaberoidea</taxon>
        <taxon>Blaberidae</taxon>
        <taxon>Diplopterinae</taxon>
        <taxon>Diploptera</taxon>
    </lineage>
</organism>
<dbReference type="AlphaFoldDB" id="A0AAD7ZRT2"/>
<dbReference type="InterPro" id="IPR006553">
    <property type="entry name" value="Leu-rich_rpt_Cys-con_subtyp"/>
</dbReference>
<proteinExistence type="predicted"/>
<dbReference type="GO" id="GO:0004526">
    <property type="term" value="F:ribonuclease P activity"/>
    <property type="evidence" value="ECO:0007669"/>
    <property type="project" value="TreeGrafter"/>
</dbReference>
<dbReference type="InterPro" id="IPR032675">
    <property type="entry name" value="LRR_dom_sf"/>
</dbReference>
<dbReference type="Pfam" id="PF08584">
    <property type="entry name" value="Ribonuc_P_40"/>
    <property type="match status" value="1"/>
</dbReference>
<dbReference type="SMART" id="SM00367">
    <property type="entry name" value="LRR_CC"/>
    <property type="match status" value="5"/>
</dbReference>
<protein>
    <submittedName>
        <fullName evidence="1">Uncharacterized protein</fullName>
    </submittedName>
</protein>
<name>A0AAD7ZRT2_DIPPU</name>
<feature type="non-terminal residue" evidence="1">
    <location>
        <position position="649"/>
    </location>
</feature>
<dbReference type="InterPro" id="IPR013893">
    <property type="entry name" value="RNase_P_Rpp40"/>
</dbReference>
<dbReference type="PANTHER" id="PTHR15396:SF1">
    <property type="entry name" value="RIBONUCLEASE P PROTEIN SUBUNIT P40"/>
    <property type="match status" value="1"/>
</dbReference>
<dbReference type="Proteomes" id="UP001233999">
    <property type="component" value="Unassembled WGS sequence"/>
</dbReference>
<gene>
    <name evidence="1" type="ORF">L9F63_020981</name>
</gene>
<reference evidence="1" key="1">
    <citation type="journal article" date="2023" name="IScience">
        <title>Live-bearing cockroach genome reveals convergent evolutionary mechanisms linked to viviparity in insects and beyond.</title>
        <authorList>
            <person name="Fouks B."/>
            <person name="Harrison M.C."/>
            <person name="Mikhailova A.A."/>
            <person name="Marchal E."/>
            <person name="English S."/>
            <person name="Carruthers M."/>
            <person name="Jennings E.C."/>
            <person name="Chiamaka E.L."/>
            <person name="Frigard R.A."/>
            <person name="Pippel M."/>
            <person name="Attardo G.M."/>
            <person name="Benoit J.B."/>
            <person name="Bornberg-Bauer E."/>
            <person name="Tobe S.S."/>
        </authorList>
    </citation>
    <scope>NUCLEOTIDE SEQUENCE</scope>
    <source>
        <strain evidence="1">Stay&amp;Tobe</strain>
    </source>
</reference>
<dbReference type="SUPFAM" id="SSF52047">
    <property type="entry name" value="RNI-like"/>
    <property type="match status" value="1"/>
</dbReference>
<evidence type="ECO:0000313" key="1">
    <source>
        <dbReference type="EMBL" id="KAJ9584678.1"/>
    </source>
</evidence>
<dbReference type="Gene3D" id="3.80.10.10">
    <property type="entry name" value="Ribonuclease Inhibitor"/>
    <property type="match status" value="2"/>
</dbReference>
<dbReference type="GO" id="GO:0000171">
    <property type="term" value="F:ribonuclease MRP activity"/>
    <property type="evidence" value="ECO:0007669"/>
    <property type="project" value="TreeGrafter"/>
</dbReference>
<dbReference type="GO" id="GO:0000447">
    <property type="term" value="P:endonucleolytic cleavage in ITS1 to separate SSU-rRNA from 5.8S rRNA and LSU-rRNA from tricistronic rRNA transcript (SSU-rRNA, 5.8S rRNA, LSU-rRNA)"/>
    <property type="evidence" value="ECO:0007669"/>
    <property type="project" value="TreeGrafter"/>
</dbReference>
<reference evidence="1" key="2">
    <citation type="submission" date="2023-05" db="EMBL/GenBank/DDBJ databases">
        <authorList>
            <person name="Fouks B."/>
        </authorList>
    </citation>
    <scope>NUCLEOTIDE SEQUENCE</scope>
    <source>
        <strain evidence="1">Stay&amp;Tobe</strain>
        <tissue evidence="1">Testes</tissue>
    </source>
</reference>
<dbReference type="GO" id="GO:0030681">
    <property type="term" value="C:multimeric ribonuclease P complex"/>
    <property type="evidence" value="ECO:0007669"/>
    <property type="project" value="TreeGrafter"/>
</dbReference>
<dbReference type="GO" id="GO:0001682">
    <property type="term" value="P:tRNA 5'-leader removal"/>
    <property type="evidence" value="ECO:0007669"/>
    <property type="project" value="InterPro"/>
</dbReference>
<comment type="caution">
    <text evidence="1">The sequence shown here is derived from an EMBL/GenBank/DDBJ whole genome shotgun (WGS) entry which is preliminary data.</text>
</comment>